<accession>A0AAD7JC88</accession>
<reference evidence="2" key="1">
    <citation type="submission" date="2023-03" db="EMBL/GenBank/DDBJ databases">
        <title>Massive genome expansion in bonnet fungi (Mycena s.s.) driven by repeated elements and novel gene families across ecological guilds.</title>
        <authorList>
            <consortium name="Lawrence Berkeley National Laboratory"/>
            <person name="Harder C.B."/>
            <person name="Miyauchi S."/>
            <person name="Viragh M."/>
            <person name="Kuo A."/>
            <person name="Thoen E."/>
            <person name="Andreopoulos B."/>
            <person name="Lu D."/>
            <person name="Skrede I."/>
            <person name="Drula E."/>
            <person name="Henrissat B."/>
            <person name="Morin E."/>
            <person name="Kohler A."/>
            <person name="Barry K."/>
            <person name="LaButti K."/>
            <person name="Morin E."/>
            <person name="Salamov A."/>
            <person name="Lipzen A."/>
            <person name="Mereny Z."/>
            <person name="Hegedus B."/>
            <person name="Baldrian P."/>
            <person name="Stursova M."/>
            <person name="Weitz H."/>
            <person name="Taylor A."/>
            <person name="Grigoriev I.V."/>
            <person name="Nagy L.G."/>
            <person name="Martin F."/>
            <person name="Kauserud H."/>
        </authorList>
    </citation>
    <scope>NUCLEOTIDE SEQUENCE</scope>
    <source>
        <strain evidence="2">CBHHK188m</strain>
    </source>
</reference>
<organism evidence="2 3">
    <name type="scientific">Mycena maculata</name>
    <dbReference type="NCBI Taxonomy" id="230809"/>
    <lineage>
        <taxon>Eukaryota</taxon>
        <taxon>Fungi</taxon>
        <taxon>Dikarya</taxon>
        <taxon>Basidiomycota</taxon>
        <taxon>Agaricomycotina</taxon>
        <taxon>Agaricomycetes</taxon>
        <taxon>Agaricomycetidae</taxon>
        <taxon>Agaricales</taxon>
        <taxon>Marasmiineae</taxon>
        <taxon>Mycenaceae</taxon>
        <taxon>Mycena</taxon>
    </lineage>
</organism>
<keyword evidence="1" id="KW-0732">Signal</keyword>
<protein>
    <submittedName>
        <fullName evidence="2">Uncharacterized protein</fullName>
    </submittedName>
</protein>
<sequence>MHFLSIFNVALACAASAFAATPAIISPADGTQIAPGAAFDFNYNSIADYGVSSYNYSVYLLTAPPTSFAPSATFAAGHYFGRFAEPNYPGNPNPSNTPPAQLVMPNFSIPPGGFGTGASATNATFYLAVFEEYANGAGSIGNLISFTANKIVYNATTI</sequence>
<dbReference type="Proteomes" id="UP001215280">
    <property type="component" value="Unassembled WGS sequence"/>
</dbReference>
<dbReference type="EMBL" id="JARJLG010000045">
    <property type="protein sequence ID" value="KAJ7761574.1"/>
    <property type="molecule type" value="Genomic_DNA"/>
</dbReference>
<proteinExistence type="predicted"/>
<comment type="caution">
    <text evidence="2">The sequence shown here is derived from an EMBL/GenBank/DDBJ whole genome shotgun (WGS) entry which is preliminary data.</text>
</comment>
<keyword evidence="3" id="KW-1185">Reference proteome</keyword>
<feature type="chain" id="PRO_5041925060" evidence="1">
    <location>
        <begin position="20"/>
        <end position="158"/>
    </location>
</feature>
<gene>
    <name evidence="2" type="ORF">DFH07DRAFT_421590</name>
</gene>
<feature type="signal peptide" evidence="1">
    <location>
        <begin position="1"/>
        <end position="19"/>
    </location>
</feature>
<evidence type="ECO:0000313" key="2">
    <source>
        <dbReference type="EMBL" id="KAJ7761574.1"/>
    </source>
</evidence>
<name>A0AAD7JC88_9AGAR</name>
<dbReference type="AlphaFoldDB" id="A0AAD7JC88"/>
<evidence type="ECO:0000313" key="3">
    <source>
        <dbReference type="Proteomes" id="UP001215280"/>
    </source>
</evidence>
<evidence type="ECO:0000256" key="1">
    <source>
        <dbReference type="SAM" id="SignalP"/>
    </source>
</evidence>